<feature type="domain" description="Histidine kinase" evidence="18">
    <location>
        <begin position="300"/>
        <end position="499"/>
    </location>
</feature>
<dbReference type="PROSITE" id="PS50109">
    <property type="entry name" value="HIS_KIN"/>
    <property type="match status" value="1"/>
</dbReference>
<accession>Q1AZP1</accession>
<evidence type="ECO:0000256" key="15">
    <source>
        <dbReference type="ARBA" id="ARBA00030800"/>
    </source>
</evidence>
<dbReference type="STRING" id="266117.Rxyl_0159"/>
<gene>
    <name evidence="19" type="ordered locus">Rxyl_0159</name>
</gene>
<evidence type="ECO:0000256" key="4">
    <source>
        <dbReference type="ARBA" id="ARBA00012438"/>
    </source>
</evidence>
<evidence type="ECO:0000256" key="1">
    <source>
        <dbReference type="ARBA" id="ARBA00000085"/>
    </source>
</evidence>
<dbReference type="Gene3D" id="3.30.450.40">
    <property type="match status" value="1"/>
</dbReference>
<dbReference type="eggNOG" id="COG4585">
    <property type="taxonomic scope" value="Bacteria"/>
</dbReference>
<dbReference type="GO" id="GO:0016020">
    <property type="term" value="C:membrane"/>
    <property type="evidence" value="ECO:0007669"/>
    <property type="project" value="InterPro"/>
</dbReference>
<dbReference type="GO" id="GO:0046983">
    <property type="term" value="F:protein dimerization activity"/>
    <property type="evidence" value="ECO:0007669"/>
    <property type="project" value="InterPro"/>
</dbReference>
<keyword evidence="17" id="KW-0472">Membrane</keyword>
<dbReference type="Gene3D" id="1.20.5.1930">
    <property type="match status" value="1"/>
</dbReference>
<dbReference type="SUPFAM" id="SSF55781">
    <property type="entry name" value="GAF domain-like"/>
    <property type="match status" value="1"/>
</dbReference>
<dbReference type="PRINTS" id="PR00344">
    <property type="entry name" value="BCTRLSENSOR"/>
</dbReference>
<comment type="cofactor">
    <cofactor evidence="2">
        <name>[4Fe-4S] cluster</name>
        <dbReference type="ChEBI" id="CHEBI:49883"/>
    </cofactor>
</comment>
<evidence type="ECO:0000256" key="9">
    <source>
        <dbReference type="ARBA" id="ARBA00022723"/>
    </source>
</evidence>
<comment type="catalytic activity">
    <reaction evidence="1">
        <text>ATP + protein L-histidine = ADP + protein N-phospho-L-histidine.</text>
        <dbReference type="EC" id="2.7.13.3"/>
    </reaction>
</comment>
<evidence type="ECO:0000313" key="20">
    <source>
        <dbReference type="Proteomes" id="UP000006637"/>
    </source>
</evidence>
<evidence type="ECO:0000256" key="6">
    <source>
        <dbReference type="ARBA" id="ARBA00022485"/>
    </source>
</evidence>
<evidence type="ECO:0000256" key="8">
    <source>
        <dbReference type="ARBA" id="ARBA00022679"/>
    </source>
</evidence>
<dbReference type="PANTHER" id="PTHR24421">
    <property type="entry name" value="NITRATE/NITRITE SENSOR PROTEIN NARX-RELATED"/>
    <property type="match status" value="1"/>
</dbReference>
<dbReference type="InterPro" id="IPR029016">
    <property type="entry name" value="GAF-like_dom_sf"/>
</dbReference>
<keyword evidence="11" id="KW-0408">Iron</keyword>
<proteinExistence type="predicted"/>
<dbReference type="Pfam" id="PF07730">
    <property type="entry name" value="HisKA_3"/>
    <property type="match status" value="1"/>
</dbReference>
<dbReference type="InterPro" id="IPR011712">
    <property type="entry name" value="Sig_transdc_His_kin_sub3_dim/P"/>
</dbReference>
<dbReference type="Proteomes" id="UP000006637">
    <property type="component" value="Chromosome"/>
</dbReference>
<dbReference type="InterPro" id="IPR050482">
    <property type="entry name" value="Sensor_HK_TwoCompSys"/>
</dbReference>
<dbReference type="InterPro" id="IPR004358">
    <property type="entry name" value="Sig_transdc_His_kin-like_C"/>
</dbReference>
<dbReference type="EMBL" id="CP000386">
    <property type="protein sequence ID" value="ABG03137.1"/>
    <property type="molecule type" value="Genomic_DNA"/>
</dbReference>
<sequence length="508" mass="52246">MRWRLVLPAGVSAGLLSYVFSVFLISLYAATGAIAGALGVPRQPDAERFGLLVADYGMPLLFVLLVVPAALVVGRRTGGAGPLHGALAGLAAAATHQAVGLLFGPPDPNELLVYPALGLGGGLLGGARGRAARSGEQALRDANRALAAARSARQVAAALGEHLAGLGVTSLCLWSCTGEGPARLLAEWAPGGSAGGPPLDPSALPERPPAPLRVPVSSLPPGERSPLEGRGVGSVLVVPLSPPGGGFRGLLTVASRRRRAFSRSDVRTYAAAAGMAALVLENLRLVERARRAGVLEERQRLAHEIHDTLAQGFTSIVTNLEAAGGALQRDRAALRRHLEQALAVARESLSEARRLVWALRPEPLEEAPLPEALRRLAARWSSSSGIPARVLVTGEPRALPADPEVTLLRVAQEALANVRKHARAGRVAITLSYIGDRVALDVRDDGVGFDPAAPSPGDDGSGFGLRSMRERVGRAGGTLSVESAPGEGTVLSAEVPAAGAAEPVGGAG</sequence>
<evidence type="ECO:0000256" key="10">
    <source>
        <dbReference type="ARBA" id="ARBA00022777"/>
    </source>
</evidence>
<keyword evidence="10 19" id="KW-0418">Kinase</keyword>
<keyword evidence="20" id="KW-1185">Reference proteome</keyword>
<dbReference type="GO" id="GO:0051539">
    <property type="term" value="F:4 iron, 4 sulfur cluster binding"/>
    <property type="evidence" value="ECO:0007669"/>
    <property type="project" value="UniProtKB-KW"/>
</dbReference>
<evidence type="ECO:0000256" key="17">
    <source>
        <dbReference type="SAM" id="Phobius"/>
    </source>
</evidence>
<dbReference type="InterPro" id="IPR036890">
    <property type="entry name" value="HATPase_C_sf"/>
</dbReference>
<dbReference type="RefSeq" id="WP_011563155.1">
    <property type="nucleotide sequence ID" value="NC_008148.1"/>
</dbReference>
<dbReference type="GO" id="GO:0000155">
    <property type="term" value="F:phosphorelay sensor kinase activity"/>
    <property type="evidence" value="ECO:0007669"/>
    <property type="project" value="InterPro"/>
</dbReference>
<keyword evidence="9" id="KW-0479">Metal-binding</keyword>
<dbReference type="KEGG" id="rxy:Rxyl_0159"/>
<keyword evidence="12" id="KW-0902">Two-component regulatory system</keyword>
<evidence type="ECO:0000259" key="18">
    <source>
        <dbReference type="PROSITE" id="PS50109"/>
    </source>
</evidence>
<dbReference type="PANTHER" id="PTHR24421:SF62">
    <property type="entry name" value="SENSORY TRANSDUCTION HISTIDINE KINASE"/>
    <property type="match status" value="1"/>
</dbReference>
<evidence type="ECO:0000256" key="2">
    <source>
        <dbReference type="ARBA" id="ARBA00001966"/>
    </source>
</evidence>
<comment type="subcellular location">
    <subcellularLocation>
        <location evidence="3">Cytoplasm</location>
    </subcellularLocation>
</comment>
<evidence type="ECO:0000256" key="12">
    <source>
        <dbReference type="ARBA" id="ARBA00023012"/>
    </source>
</evidence>
<dbReference type="InterPro" id="IPR005467">
    <property type="entry name" value="His_kinase_dom"/>
</dbReference>
<keyword evidence="17" id="KW-0812">Transmembrane</keyword>
<keyword evidence="17" id="KW-1133">Transmembrane helix</keyword>
<keyword evidence="13" id="KW-0411">Iron-sulfur</keyword>
<dbReference type="HOGENOM" id="CLU_536246_0_0_11"/>
<dbReference type="InterPro" id="IPR003594">
    <property type="entry name" value="HATPase_dom"/>
</dbReference>
<reference evidence="19 20" key="1">
    <citation type="submission" date="2006-06" db="EMBL/GenBank/DDBJ databases">
        <title>Complete sequence of Rubrobacter xylanophilus DSM 9941.</title>
        <authorList>
            <consortium name="US DOE Joint Genome Institute"/>
            <person name="Copeland A."/>
            <person name="Lucas S."/>
            <person name="Lapidus A."/>
            <person name="Barry K."/>
            <person name="Detter J.C."/>
            <person name="Glavina del Rio T."/>
            <person name="Hammon N."/>
            <person name="Israni S."/>
            <person name="Dalin E."/>
            <person name="Tice H."/>
            <person name="Pitluck S."/>
            <person name="Munk A.C."/>
            <person name="Brettin T."/>
            <person name="Bruce D."/>
            <person name="Han C."/>
            <person name="Tapia R."/>
            <person name="Gilna P."/>
            <person name="Schmutz J."/>
            <person name="Larimer F."/>
            <person name="Land M."/>
            <person name="Hauser L."/>
            <person name="Kyrpides N."/>
            <person name="Lykidis A."/>
            <person name="da Costa M.S."/>
            <person name="Rainey F.A."/>
            <person name="Empadinhas N."/>
            <person name="Jolivet E."/>
            <person name="Battista J.R."/>
            <person name="Richardson P."/>
        </authorList>
    </citation>
    <scope>NUCLEOTIDE SEQUENCE [LARGE SCALE GENOMIC DNA]</scope>
    <source>
        <strain evidence="20">DSM 9941 / JCM 11954 / NBRC 16129 / PRD-1</strain>
    </source>
</reference>
<evidence type="ECO:0000256" key="16">
    <source>
        <dbReference type="SAM" id="MobiDB-lite"/>
    </source>
</evidence>
<dbReference type="SMART" id="SM00387">
    <property type="entry name" value="HATPase_c"/>
    <property type="match status" value="1"/>
</dbReference>
<comment type="function">
    <text evidence="14">Member of the two-component regulatory system NreB/NreC involved in the control of dissimilatory nitrate/nitrite reduction in response to oxygen. NreB functions as a direct oxygen sensor histidine kinase which is autophosphorylated, in the absence of oxygen, probably at the conserved histidine residue, and transfers its phosphate group probably to a conserved aspartate residue of NreC. NreB/NreC activates the expression of the nitrate (narGHJI) and nitrite (nir) reductase operons, as well as the putative nitrate transporter gene narT.</text>
</comment>
<evidence type="ECO:0000256" key="13">
    <source>
        <dbReference type="ARBA" id="ARBA00023014"/>
    </source>
</evidence>
<feature type="compositionally biased region" description="Low complexity" evidence="16">
    <location>
        <begin position="493"/>
        <end position="508"/>
    </location>
</feature>
<evidence type="ECO:0000313" key="19">
    <source>
        <dbReference type="EMBL" id="ABG03137.1"/>
    </source>
</evidence>
<feature type="region of interest" description="Disordered" evidence="16">
    <location>
        <begin position="449"/>
        <end position="508"/>
    </location>
</feature>
<protein>
    <recommendedName>
        <fullName evidence="5">Oxygen sensor histidine kinase NreB</fullName>
        <ecNumber evidence="4">2.7.13.3</ecNumber>
    </recommendedName>
    <alternativeName>
        <fullName evidence="15">Nitrogen regulation protein B</fullName>
    </alternativeName>
</protein>
<dbReference type="AlphaFoldDB" id="Q1AZP1"/>
<evidence type="ECO:0000256" key="7">
    <source>
        <dbReference type="ARBA" id="ARBA00022490"/>
    </source>
</evidence>
<name>Q1AZP1_RUBXD</name>
<dbReference type="SUPFAM" id="SSF55874">
    <property type="entry name" value="ATPase domain of HSP90 chaperone/DNA topoisomerase II/histidine kinase"/>
    <property type="match status" value="1"/>
</dbReference>
<dbReference type="CDD" id="cd16917">
    <property type="entry name" value="HATPase_UhpB-NarQ-NarX-like"/>
    <property type="match status" value="1"/>
</dbReference>
<feature type="region of interest" description="Disordered" evidence="16">
    <location>
        <begin position="188"/>
        <end position="228"/>
    </location>
</feature>
<evidence type="ECO:0000256" key="5">
    <source>
        <dbReference type="ARBA" id="ARBA00017322"/>
    </source>
</evidence>
<dbReference type="Gene3D" id="3.30.565.10">
    <property type="entry name" value="Histidine kinase-like ATPase, C-terminal domain"/>
    <property type="match status" value="1"/>
</dbReference>
<keyword evidence="6" id="KW-0004">4Fe-4S</keyword>
<feature type="transmembrane region" description="Helical" evidence="17">
    <location>
        <begin position="56"/>
        <end position="74"/>
    </location>
</feature>
<evidence type="ECO:0000256" key="14">
    <source>
        <dbReference type="ARBA" id="ARBA00024827"/>
    </source>
</evidence>
<feature type="transmembrane region" description="Helical" evidence="17">
    <location>
        <begin position="12"/>
        <end position="36"/>
    </location>
</feature>
<dbReference type="GO" id="GO:0046872">
    <property type="term" value="F:metal ion binding"/>
    <property type="evidence" value="ECO:0007669"/>
    <property type="project" value="UniProtKB-KW"/>
</dbReference>
<evidence type="ECO:0000256" key="11">
    <source>
        <dbReference type="ARBA" id="ARBA00023004"/>
    </source>
</evidence>
<keyword evidence="7" id="KW-0963">Cytoplasm</keyword>
<keyword evidence="8" id="KW-0808">Transferase</keyword>
<evidence type="ECO:0000256" key="3">
    <source>
        <dbReference type="ARBA" id="ARBA00004496"/>
    </source>
</evidence>
<dbReference type="GO" id="GO:0005737">
    <property type="term" value="C:cytoplasm"/>
    <property type="evidence" value="ECO:0007669"/>
    <property type="project" value="UniProtKB-SubCell"/>
</dbReference>
<dbReference type="Pfam" id="PF02518">
    <property type="entry name" value="HATPase_c"/>
    <property type="match status" value="1"/>
</dbReference>
<organism evidence="19 20">
    <name type="scientific">Rubrobacter xylanophilus (strain DSM 9941 / JCM 11954 / NBRC 16129 / PRD-1)</name>
    <dbReference type="NCBI Taxonomy" id="266117"/>
    <lineage>
        <taxon>Bacteria</taxon>
        <taxon>Bacillati</taxon>
        <taxon>Actinomycetota</taxon>
        <taxon>Rubrobacteria</taxon>
        <taxon>Rubrobacterales</taxon>
        <taxon>Rubrobacteraceae</taxon>
        <taxon>Rubrobacter</taxon>
    </lineage>
</organism>
<dbReference type="EC" id="2.7.13.3" evidence="4"/>